<feature type="transmembrane region" description="Helical" evidence="1">
    <location>
        <begin position="29"/>
        <end position="49"/>
    </location>
</feature>
<dbReference type="InterPro" id="IPR001309">
    <property type="entry name" value="Pept_C14_p20"/>
</dbReference>
<feature type="domain" description="Caspase family p20" evidence="2">
    <location>
        <begin position="281"/>
        <end position="353"/>
    </location>
</feature>
<dbReference type="AlphaFoldDB" id="A0AAU7NU58"/>
<reference evidence="3 4" key="1">
    <citation type="journal article" date="2024" name="Microbiology">
        <title>Methylomarinum rosea sp. nov., a novel halophilic methanotrophic bacterium from the hypersaline Lake Elton.</title>
        <authorList>
            <person name="Suleimanov R.Z."/>
            <person name="Oshkin I.Y."/>
            <person name="Danilova O.V."/>
            <person name="Suzina N.E."/>
            <person name="Dedysh S.N."/>
        </authorList>
    </citation>
    <scope>NUCLEOTIDE SEQUENCE [LARGE SCALE GENOMIC DNA]</scope>
    <source>
        <strain evidence="3 4">Ch1-1</strain>
    </source>
</reference>
<evidence type="ECO:0000313" key="4">
    <source>
        <dbReference type="Proteomes" id="UP001225378"/>
    </source>
</evidence>
<dbReference type="EMBL" id="CP157743">
    <property type="protein sequence ID" value="XBS20527.1"/>
    <property type="molecule type" value="Genomic_DNA"/>
</dbReference>
<keyword evidence="1" id="KW-0472">Membrane</keyword>
<feature type="transmembrane region" description="Helical" evidence="1">
    <location>
        <begin position="61"/>
        <end position="84"/>
    </location>
</feature>
<dbReference type="Gene3D" id="3.40.50.1460">
    <property type="match status" value="1"/>
</dbReference>
<keyword evidence="1" id="KW-1133">Transmembrane helix</keyword>
<feature type="transmembrane region" description="Helical" evidence="1">
    <location>
        <begin position="156"/>
        <end position="175"/>
    </location>
</feature>
<dbReference type="InterPro" id="IPR029030">
    <property type="entry name" value="Caspase-like_dom_sf"/>
</dbReference>
<keyword evidence="1" id="KW-0812">Transmembrane</keyword>
<dbReference type="Pfam" id="PF01650">
    <property type="entry name" value="Peptidase_C13"/>
    <property type="match status" value="1"/>
</dbReference>
<dbReference type="PROSITE" id="PS50208">
    <property type="entry name" value="CASPASE_P20"/>
    <property type="match status" value="1"/>
</dbReference>
<dbReference type="SUPFAM" id="SSF52129">
    <property type="entry name" value="Caspase-like"/>
    <property type="match status" value="1"/>
</dbReference>
<dbReference type="InterPro" id="IPR001096">
    <property type="entry name" value="Peptidase_C13"/>
</dbReference>
<feature type="transmembrane region" description="Helical" evidence="1">
    <location>
        <begin position="123"/>
        <end position="144"/>
    </location>
</feature>
<feature type="transmembrane region" description="Helical" evidence="1">
    <location>
        <begin position="96"/>
        <end position="117"/>
    </location>
</feature>
<gene>
    <name evidence="3" type="ORF">Q9L42_019645</name>
</gene>
<evidence type="ECO:0000259" key="2">
    <source>
        <dbReference type="PROSITE" id="PS50208"/>
    </source>
</evidence>
<sequence>MNKALAELKSNLHSGLKLMLWRSCRLQDFHINIDQAVLLLILALLVNILGDYLTNLPAPYFSVFGFAGFGFSLTCLLFACYLIGKIIDRRDALLSLLVLLYSSMPLLYLTSTTLWLLQRYSEVNFSVYAVTLLYYALLAALLSRPVQLVARPLKRYAWLGIVLFALLWIAPAYYFDRYDFWYQEERDNEEDPYAEYRALNAEQILFNQARILSNHLGALQPGRKGRIDVFSVNFAGYAYQDVFKKEVEYTQDLLDRRFGARGHSIRLINHLKTYQSVPLASATNLAASLNHIGRLMNRDEDVLILYLSSHGSEDHQLAVDFWPLPLNDINPEMLKTMLDDAGIRWRIIVISACYSGGFIAPLQTDHTLIATAAASERTSFGCSHENDFTYFGEALVKDQLRYQFSFVKAFQLAAENIAKREMAEQLTPSQPQLFIGAQMQKKITELTSSITADFCRDSNDGVEPC</sequence>
<evidence type="ECO:0000313" key="3">
    <source>
        <dbReference type="EMBL" id="XBS20527.1"/>
    </source>
</evidence>
<dbReference type="GO" id="GO:0006508">
    <property type="term" value="P:proteolysis"/>
    <property type="evidence" value="ECO:0007669"/>
    <property type="project" value="InterPro"/>
</dbReference>
<accession>A0AAU7NU58</accession>
<dbReference type="GO" id="GO:0004197">
    <property type="term" value="F:cysteine-type endopeptidase activity"/>
    <property type="evidence" value="ECO:0007669"/>
    <property type="project" value="InterPro"/>
</dbReference>
<dbReference type="RefSeq" id="WP_349431669.1">
    <property type="nucleotide sequence ID" value="NZ_CP157743.1"/>
</dbReference>
<organism evidence="3 4">
    <name type="scientific">Methylomarinum roseum</name>
    <dbReference type="NCBI Taxonomy" id="3067653"/>
    <lineage>
        <taxon>Bacteria</taxon>
        <taxon>Pseudomonadati</taxon>
        <taxon>Pseudomonadota</taxon>
        <taxon>Gammaproteobacteria</taxon>
        <taxon>Methylococcales</taxon>
        <taxon>Methylococcaceae</taxon>
        <taxon>Methylomarinum</taxon>
    </lineage>
</organism>
<dbReference type="KEGG" id="mech:Q9L42_019645"/>
<name>A0AAU7NU58_9GAMM</name>
<evidence type="ECO:0000256" key="1">
    <source>
        <dbReference type="SAM" id="Phobius"/>
    </source>
</evidence>
<dbReference type="Proteomes" id="UP001225378">
    <property type="component" value="Chromosome"/>
</dbReference>
<protein>
    <submittedName>
        <fullName evidence="3">C13 family peptidase</fullName>
    </submittedName>
</protein>
<proteinExistence type="predicted"/>
<keyword evidence="4" id="KW-1185">Reference proteome</keyword>